<feature type="modified residue" description="Phosphohistidine" evidence="2">
    <location>
        <position position="139"/>
    </location>
</feature>
<proteinExistence type="predicted"/>
<dbReference type="SUPFAM" id="SSF47226">
    <property type="entry name" value="Histidine-containing phosphotransfer domain, HPT domain"/>
    <property type="match status" value="1"/>
</dbReference>
<dbReference type="PROSITE" id="PS50894">
    <property type="entry name" value="HPT"/>
    <property type="match status" value="1"/>
</dbReference>
<evidence type="ECO:0000256" key="2">
    <source>
        <dbReference type="PROSITE-ProRule" id="PRU00110"/>
    </source>
</evidence>
<name>K8E986_9CHLO</name>
<dbReference type="EMBL" id="FO082278">
    <property type="protein sequence ID" value="CCO14257.1"/>
    <property type="molecule type" value="Genomic_DNA"/>
</dbReference>
<keyword evidence="7" id="KW-1185">Reference proteome</keyword>
<reference evidence="6 7" key="1">
    <citation type="submission" date="2011-10" db="EMBL/GenBank/DDBJ databases">
        <authorList>
            <person name="Genoscope - CEA"/>
        </authorList>
    </citation>
    <scope>NUCLEOTIDE SEQUENCE [LARGE SCALE GENOMIC DNA]</scope>
    <source>
        <strain evidence="6 7">RCC 1105</strain>
    </source>
</reference>
<dbReference type="GO" id="GO:0000160">
    <property type="term" value="P:phosphorelay signal transduction system"/>
    <property type="evidence" value="ECO:0007669"/>
    <property type="project" value="UniProtKB-UniRule"/>
</dbReference>
<sequence>MGPKKSPSRKSKSKEPTPDPPSGLGDVDNTNNKGGGDDGKDEDAGGKVSSPKGGKKTVEMIQNEIAMLEKQAYDTKSKLLNESQFSELLGLQSEDEPEFIDEIIEMYTADARSMLDELKTLYSAKDKEIDFDVIRGTLHKLKGSSSTFGADGVTEMCDQLRELCIEKNVKDAREGPNSLVELEKRVEILAEFLTKYMEKLKELAAAKNQS</sequence>
<evidence type="ECO:0000256" key="1">
    <source>
        <dbReference type="ARBA" id="ARBA00022864"/>
    </source>
</evidence>
<dbReference type="STRING" id="41875.K8E986"/>
<keyword evidence="2" id="KW-0597">Phosphoprotein</keyword>
<dbReference type="InterPro" id="IPR008207">
    <property type="entry name" value="Sig_transdc_His_kin_Hpt_dom"/>
</dbReference>
<dbReference type="eggNOG" id="KOG4747">
    <property type="taxonomic scope" value="Eukaryota"/>
</dbReference>
<gene>
    <name evidence="6" type="ORF">Bathy01g05570</name>
</gene>
<dbReference type="GO" id="GO:0009927">
    <property type="term" value="F:histidine phosphotransfer kinase activity"/>
    <property type="evidence" value="ECO:0007669"/>
    <property type="project" value="UniProtKB-UniRule"/>
</dbReference>
<dbReference type="CDD" id="cd00088">
    <property type="entry name" value="HPT"/>
    <property type="match status" value="1"/>
</dbReference>
<dbReference type="AlphaFoldDB" id="K8E986"/>
<dbReference type="PANTHER" id="PTHR28242">
    <property type="entry name" value="PHOSPHORELAY INTERMEDIATE PROTEIN YPD1"/>
    <property type="match status" value="1"/>
</dbReference>
<dbReference type="Pfam" id="PF01627">
    <property type="entry name" value="Hpt"/>
    <property type="match status" value="1"/>
</dbReference>
<organism evidence="6 7">
    <name type="scientific">Bathycoccus prasinos</name>
    <dbReference type="NCBI Taxonomy" id="41875"/>
    <lineage>
        <taxon>Eukaryota</taxon>
        <taxon>Viridiplantae</taxon>
        <taxon>Chlorophyta</taxon>
        <taxon>Mamiellophyceae</taxon>
        <taxon>Mamiellales</taxon>
        <taxon>Bathycoccaceae</taxon>
        <taxon>Bathycoccus</taxon>
    </lineage>
</organism>
<dbReference type="PANTHER" id="PTHR28242:SF52">
    <property type="entry name" value="PHOSPHORELAY INTERMEDIATE PROTEIN YPD1"/>
    <property type="match status" value="1"/>
</dbReference>
<evidence type="ECO:0000256" key="4">
    <source>
        <dbReference type="SAM" id="MobiDB-lite"/>
    </source>
</evidence>
<comment type="domain">
    <text evidence="3">Histidine-containing phosphotransfer domain (HPt) contains an active histidine that mediates the phosphotransfer.</text>
</comment>
<dbReference type="GO" id="GO:0009736">
    <property type="term" value="P:cytokinin-activated signaling pathway"/>
    <property type="evidence" value="ECO:0007669"/>
    <property type="project" value="UniProtKB-KW"/>
</dbReference>
<comment type="function">
    <text evidence="3">Functions as a two-component phosphorelay mediators between cytokinin sensor histidine kinases and response regulators (B-type ARRs). Plays an important role in propagating cytokinin signal transduction.</text>
</comment>
<dbReference type="Gene3D" id="1.20.120.160">
    <property type="entry name" value="HPT domain"/>
    <property type="match status" value="1"/>
</dbReference>
<dbReference type="GeneID" id="19018292"/>
<dbReference type="RefSeq" id="XP_007515378.1">
    <property type="nucleotide sequence ID" value="XM_007515316.1"/>
</dbReference>
<dbReference type="OrthoDB" id="1673781at2759"/>
<keyword evidence="1 3" id="KW-0932">Cytokinin signaling pathway</keyword>
<dbReference type="InterPro" id="IPR036641">
    <property type="entry name" value="HPT_dom_sf"/>
</dbReference>
<evidence type="ECO:0000256" key="3">
    <source>
        <dbReference type="RuleBase" id="RU369004"/>
    </source>
</evidence>
<comment type="subcellular location">
    <subcellularLocation>
        <location evidence="3">Cytoplasm</location>
        <location evidence="3">Cytosol</location>
    </subcellularLocation>
    <subcellularLocation>
        <location evidence="3">Nucleus</location>
    </subcellularLocation>
</comment>
<dbReference type="InterPro" id="IPR045871">
    <property type="entry name" value="AHP1-5/YPD1"/>
</dbReference>
<feature type="region of interest" description="Disordered" evidence="4">
    <location>
        <begin position="1"/>
        <end position="58"/>
    </location>
</feature>
<evidence type="ECO:0000313" key="7">
    <source>
        <dbReference type="Proteomes" id="UP000198341"/>
    </source>
</evidence>
<feature type="domain" description="HPt" evidence="5">
    <location>
        <begin position="96"/>
        <end position="203"/>
    </location>
</feature>
<dbReference type="Proteomes" id="UP000198341">
    <property type="component" value="Chromosome 1"/>
</dbReference>
<dbReference type="KEGG" id="bpg:Bathy01g05570"/>
<dbReference type="GO" id="GO:0005634">
    <property type="term" value="C:nucleus"/>
    <property type="evidence" value="ECO:0007669"/>
    <property type="project" value="UniProtKB-SubCell"/>
</dbReference>
<dbReference type="GO" id="GO:0043424">
    <property type="term" value="F:protein histidine kinase binding"/>
    <property type="evidence" value="ECO:0007669"/>
    <property type="project" value="UniProtKB-UniRule"/>
</dbReference>
<feature type="compositionally biased region" description="Basic residues" evidence="4">
    <location>
        <begin position="1"/>
        <end position="12"/>
    </location>
</feature>
<protein>
    <recommendedName>
        <fullName evidence="3">Histidine-containing phosphotransfer protein</fullName>
    </recommendedName>
</protein>
<feature type="compositionally biased region" description="Basic and acidic residues" evidence="4">
    <location>
        <begin position="35"/>
        <end position="45"/>
    </location>
</feature>
<dbReference type="GO" id="GO:0005829">
    <property type="term" value="C:cytosol"/>
    <property type="evidence" value="ECO:0007669"/>
    <property type="project" value="UniProtKB-SubCell"/>
</dbReference>
<evidence type="ECO:0000259" key="5">
    <source>
        <dbReference type="PROSITE" id="PS50894"/>
    </source>
</evidence>
<evidence type="ECO:0000313" key="6">
    <source>
        <dbReference type="EMBL" id="CCO14257.1"/>
    </source>
</evidence>
<keyword evidence="3" id="KW-0902">Two-component regulatory system</keyword>
<accession>K8E986</accession>